<keyword evidence="5" id="KW-0119">Carbohydrate metabolism</keyword>
<accession>A0A9W7XN82</accession>
<keyword evidence="7" id="KW-0624">Polysaccharide degradation</keyword>
<evidence type="ECO:0000256" key="10">
    <source>
        <dbReference type="SAM" id="MobiDB-lite"/>
    </source>
</evidence>
<dbReference type="InterPro" id="IPR001223">
    <property type="entry name" value="Glyco_hydro18_cat"/>
</dbReference>
<organism evidence="13 14">
    <name type="scientific">Coemansia asiatica</name>
    <dbReference type="NCBI Taxonomy" id="1052880"/>
    <lineage>
        <taxon>Eukaryota</taxon>
        <taxon>Fungi</taxon>
        <taxon>Fungi incertae sedis</taxon>
        <taxon>Zoopagomycota</taxon>
        <taxon>Kickxellomycotina</taxon>
        <taxon>Kickxellomycetes</taxon>
        <taxon>Kickxellales</taxon>
        <taxon>Kickxellaceae</taxon>
        <taxon>Coemansia</taxon>
    </lineage>
</organism>
<gene>
    <name evidence="13" type="primary">CHT2_3</name>
    <name evidence="13" type="ORF">LPJ64_002184</name>
</gene>
<feature type="chain" id="PRO_5040816610" description="chitinase" evidence="11">
    <location>
        <begin position="18"/>
        <end position="379"/>
    </location>
</feature>
<evidence type="ECO:0000256" key="6">
    <source>
        <dbReference type="ARBA" id="ARBA00023295"/>
    </source>
</evidence>
<dbReference type="GO" id="GO:0000272">
    <property type="term" value="P:polysaccharide catabolic process"/>
    <property type="evidence" value="ECO:0007669"/>
    <property type="project" value="UniProtKB-KW"/>
</dbReference>
<dbReference type="Proteomes" id="UP001145021">
    <property type="component" value="Unassembled WGS sequence"/>
</dbReference>
<evidence type="ECO:0000313" key="14">
    <source>
        <dbReference type="Proteomes" id="UP001145021"/>
    </source>
</evidence>
<dbReference type="Pfam" id="PF00704">
    <property type="entry name" value="Glyco_hydro_18"/>
    <property type="match status" value="1"/>
</dbReference>
<name>A0A9W7XN82_9FUNG</name>
<evidence type="ECO:0000256" key="4">
    <source>
        <dbReference type="ARBA" id="ARBA00023024"/>
    </source>
</evidence>
<dbReference type="InterPro" id="IPR017853">
    <property type="entry name" value="GH"/>
</dbReference>
<evidence type="ECO:0000256" key="7">
    <source>
        <dbReference type="ARBA" id="ARBA00023326"/>
    </source>
</evidence>
<dbReference type="GO" id="GO:0006032">
    <property type="term" value="P:chitin catabolic process"/>
    <property type="evidence" value="ECO:0007669"/>
    <property type="project" value="UniProtKB-KW"/>
</dbReference>
<feature type="compositionally biased region" description="Low complexity" evidence="10">
    <location>
        <begin position="343"/>
        <end position="364"/>
    </location>
</feature>
<keyword evidence="6 8" id="KW-0326">Glycosidase</keyword>
<dbReference type="EC" id="3.2.1.14" evidence="2"/>
<protein>
    <recommendedName>
        <fullName evidence="2">chitinase</fullName>
        <ecNumber evidence="2">3.2.1.14</ecNumber>
    </recommendedName>
</protein>
<evidence type="ECO:0000256" key="8">
    <source>
        <dbReference type="RuleBase" id="RU000489"/>
    </source>
</evidence>
<dbReference type="SUPFAM" id="SSF51445">
    <property type="entry name" value="(Trans)glycosidases"/>
    <property type="match status" value="1"/>
</dbReference>
<sequence length="379" mass="39096">MASWLAALLLATSMALAFDPSSSSNFVVYWGQSSAGSQKSLSDYCQDSTVDAIALAFLYQFPNTKLDFSSACKTTFSGTNLLHCPDIAADIKTCQAKGKIVLLSMGGAAGSYGFSSDAEAKTYADTMWDMFFGGSGSQRPFDDAVLDGVDLDVEGGSTTGYAAFVTQLRTHFASGGGKQYYVSAAPQCPFPDAMLGSTLDAAYFDMVFVQFYNNYCGLDAYPQGFNYDAWDKWAKTQSPNKDVKIYIGAPGSQSAAGRGYVDASTLNTIVNSVRGSYSTLGGVMTWDASQALGSGGASSWGSSVSSNLKAGGSSSSSSSSSGSGNSDSSSNGGNGTSATQGESTVGSSTAMTTGSSTESSGSIGNEAAASSTPKRRRRL</sequence>
<keyword evidence="3 8" id="KW-0378">Hydrolase</keyword>
<dbReference type="GO" id="GO:0008843">
    <property type="term" value="F:endochitinase activity"/>
    <property type="evidence" value="ECO:0007669"/>
    <property type="project" value="UniProtKB-EC"/>
</dbReference>
<evidence type="ECO:0000256" key="11">
    <source>
        <dbReference type="SAM" id="SignalP"/>
    </source>
</evidence>
<reference evidence="13" key="1">
    <citation type="submission" date="2022-07" db="EMBL/GenBank/DDBJ databases">
        <title>Phylogenomic reconstructions and comparative analyses of Kickxellomycotina fungi.</title>
        <authorList>
            <person name="Reynolds N.K."/>
            <person name="Stajich J.E."/>
            <person name="Barry K."/>
            <person name="Grigoriev I.V."/>
            <person name="Crous P."/>
            <person name="Smith M.E."/>
        </authorList>
    </citation>
    <scope>NUCLEOTIDE SEQUENCE</scope>
    <source>
        <strain evidence="13">NBRC 105413</strain>
    </source>
</reference>
<dbReference type="PANTHER" id="PTHR45708:SF49">
    <property type="entry name" value="ENDOCHITINASE"/>
    <property type="match status" value="1"/>
</dbReference>
<dbReference type="PROSITE" id="PS51910">
    <property type="entry name" value="GH18_2"/>
    <property type="match status" value="1"/>
</dbReference>
<evidence type="ECO:0000313" key="13">
    <source>
        <dbReference type="EMBL" id="KAJ1646331.1"/>
    </source>
</evidence>
<keyword evidence="14" id="KW-1185">Reference proteome</keyword>
<keyword evidence="11" id="KW-0732">Signal</keyword>
<dbReference type="PANTHER" id="PTHR45708">
    <property type="entry name" value="ENDOCHITINASE"/>
    <property type="match status" value="1"/>
</dbReference>
<dbReference type="PROSITE" id="PS01095">
    <property type="entry name" value="GH18_1"/>
    <property type="match status" value="1"/>
</dbReference>
<evidence type="ECO:0000256" key="3">
    <source>
        <dbReference type="ARBA" id="ARBA00022801"/>
    </source>
</evidence>
<feature type="compositionally biased region" description="Low complexity" evidence="10">
    <location>
        <begin position="303"/>
        <end position="331"/>
    </location>
</feature>
<dbReference type="InterPro" id="IPR045321">
    <property type="entry name" value="Cts1-like"/>
</dbReference>
<dbReference type="EMBL" id="JANBOH010000065">
    <property type="protein sequence ID" value="KAJ1646331.1"/>
    <property type="molecule type" value="Genomic_DNA"/>
</dbReference>
<feature type="domain" description="GH18" evidence="12">
    <location>
        <begin position="24"/>
        <end position="311"/>
    </location>
</feature>
<evidence type="ECO:0000256" key="9">
    <source>
        <dbReference type="RuleBase" id="RU004453"/>
    </source>
</evidence>
<dbReference type="GO" id="GO:0005576">
    <property type="term" value="C:extracellular region"/>
    <property type="evidence" value="ECO:0007669"/>
    <property type="project" value="TreeGrafter"/>
</dbReference>
<evidence type="ECO:0000256" key="5">
    <source>
        <dbReference type="ARBA" id="ARBA00023277"/>
    </source>
</evidence>
<keyword evidence="4" id="KW-0146">Chitin degradation</keyword>
<dbReference type="Gene3D" id="3.20.20.80">
    <property type="entry name" value="Glycosidases"/>
    <property type="match status" value="1"/>
</dbReference>
<feature type="region of interest" description="Disordered" evidence="10">
    <location>
        <begin position="303"/>
        <end position="379"/>
    </location>
</feature>
<dbReference type="InterPro" id="IPR050542">
    <property type="entry name" value="Glycosyl_Hydrlase18_Chitinase"/>
</dbReference>
<dbReference type="InterPro" id="IPR001579">
    <property type="entry name" value="Glyco_hydro_18_chit_AS"/>
</dbReference>
<comment type="caution">
    <text evidence="13">The sequence shown here is derived from an EMBL/GenBank/DDBJ whole genome shotgun (WGS) entry which is preliminary data.</text>
</comment>
<comment type="catalytic activity">
    <reaction evidence="1">
        <text>Random endo-hydrolysis of N-acetyl-beta-D-glucosaminide (1-&gt;4)-beta-linkages in chitin and chitodextrins.</text>
        <dbReference type="EC" id="3.2.1.14"/>
    </reaction>
</comment>
<dbReference type="CDD" id="cd02877">
    <property type="entry name" value="GH18_hevamine_XipI_class_III"/>
    <property type="match status" value="1"/>
</dbReference>
<dbReference type="AlphaFoldDB" id="A0A9W7XN82"/>
<evidence type="ECO:0000259" key="12">
    <source>
        <dbReference type="PROSITE" id="PS51910"/>
    </source>
</evidence>
<comment type="similarity">
    <text evidence="9">Belongs to the glycosyl hydrolase 18 family.</text>
</comment>
<evidence type="ECO:0000256" key="1">
    <source>
        <dbReference type="ARBA" id="ARBA00000822"/>
    </source>
</evidence>
<feature type="signal peptide" evidence="11">
    <location>
        <begin position="1"/>
        <end position="17"/>
    </location>
</feature>
<proteinExistence type="inferred from homology"/>
<evidence type="ECO:0000256" key="2">
    <source>
        <dbReference type="ARBA" id="ARBA00012729"/>
    </source>
</evidence>